<feature type="compositionally biased region" description="Pro residues" evidence="1">
    <location>
        <begin position="17"/>
        <end position="32"/>
    </location>
</feature>
<evidence type="ECO:0000256" key="1">
    <source>
        <dbReference type="SAM" id="MobiDB-lite"/>
    </source>
</evidence>
<protein>
    <submittedName>
        <fullName evidence="2">Putative mgmt family protein</fullName>
    </submittedName>
</protein>
<reference evidence="3" key="1">
    <citation type="journal article" date="2013" name="Genome Announc.">
        <title>Draft genome sequence of Botrytis cinerea BcDW1, inoculum for noble rot of grape berries.</title>
        <authorList>
            <person name="Blanco-Ulate B."/>
            <person name="Allen G."/>
            <person name="Powell A.L."/>
            <person name="Cantu D."/>
        </authorList>
    </citation>
    <scope>NUCLEOTIDE SEQUENCE [LARGE SCALE GENOMIC DNA]</scope>
    <source>
        <strain evidence="3">BcDW1</strain>
    </source>
</reference>
<feature type="region of interest" description="Disordered" evidence="1">
    <location>
        <begin position="86"/>
        <end position="113"/>
    </location>
</feature>
<evidence type="ECO:0000313" key="2">
    <source>
        <dbReference type="EMBL" id="EMR91091.1"/>
    </source>
</evidence>
<feature type="compositionally biased region" description="Acidic residues" evidence="1">
    <location>
        <begin position="101"/>
        <end position="113"/>
    </location>
</feature>
<gene>
    <name evidence="2" type="ORF">BcDW1_194</name>
</gene>
<organism evidence="2 3">
    <name type="scientific">Botryotinia fuckeliana (strain BcDW1)</name>
    <name type="common">Noble rot fungus</name>
    <name type="synonym">Botrytis cinerea</name>
    <dbReference type="NCBI Taxonomy" id="1290391"/>
    <lineage>
        <taxon>Eukaryota</taxon>
        <taxon>Fungi</taxon>
        <taxon>Dikarya</taxon>
        <taxon>Ascomycota</taxon>
        <taxon>Pezizomycotina</taxon>
        <taxon>Leotiomycetes</taxon>
        <taxon>Helotiales</taxon>
        <taxon>Sclerotiniaceae</taxon>
        <taxon>Botrytis</taxon>
    </lineage>
</organism>
<dbReference type="OrthoDB" id="2548197at2759"/>
<feature type="region of interest" description="Disordered" evidence="1">
    <location>
        <begin position="12"/>
        <end position="52"/>
    </location>
</feature>
<accession>M7U5F1</accession>
<name>M7U5F1_BOTF1</name>
<dbReference type="AlphaFoldDB" id="M7U5F1"/>
<dbReference type="Gene3D" id="1.10.10.10">
    <property type="entry name" value="Winged helix-like DNA-binding domain superfamily/Winged helix DNA-binding domain"/>
    <property type="match status" value="1"/>
</dbReference>
<proteinExistence type="predicted"/>
<dbReference type="HOGENOM" id="CLU_171222_0_0_1"/>
<dbReference type="EMBL" id="KB707678">
    <property type="protein sequence ID" value="EMR91091.1"/>
    <property type="molecule type" value="Genomic_DNA"/>
</dbReference>
<dbReference type="STRING" id="1290391.M7U5F1"/>
<dbReference type="Proteomes" id="UP000012045">
    <property type="component" value="Unassembled WGS sequence"/>
</dbReference>
<evidence type="ECO:0000313" key="3">
    <source>
        <dbReference type="Proteomes" id="UP000012045"/>
    </source>
</evidence>
<dbReference type="InterPro" id="IPR036388">
    <property type="entry name" value="WH-like_DNA-bd_sf"/>
</dbReference>
<sequence>MYLPFSIHHLPQIPSIPHSPSPPPLPSPPPPSTISSPHQLPSRAHPSGAQNQAAILRSEGIEVTNGSLNTLLVSLPTYGWFPRQLPSEEAAGLDPPINSDSDTDSDLDADAEE</sequence>